<feature type="binding site" description="in other chain" evidence="12 15">
    <location>
        <position position="346"/>
    </location>
    <ligand>
        <name>K(+)</name>
        <dbReference type="ChEBI" id="CHEBI:29103"/>
        <note>ligand shared between two tetrameric partners</note>
    </ligand>
</feature>
<evidence type="ECO:0000256" key="3">
    <source>
        <dbReference type="ARBA" id="ARBA00022723"/>
    </source>
</evidence>
<keyword evidence="12" id="KW-0963">Cytoplasm</keyword>
<keyword evidence="7 12" id="KW-0560">Oxidoreductase</keyword>
<keyword evidence="9 16" id="KW-0129">CBS domain</keyword>
<comment type="subunit">
    <text evidence="12">Homotetramer.</text>
</comment>
<comment type="similarity">
    <text evidence="2 12 17">Belongs to the IMPDH/GMPR family.</text>
</comment>
<feature type="binding site" evidence="12">
    <location>
        <position position="515"/>
    </location>
    <ligand>
        <name>K(+)</name>
        <dbReference type="ChEBI" id="CHEBI:29103"/>
        <note>ligand shared between two tetrameric partners</note>
    </ligand>
</feature>
<dbReference type="Pfam" id="PF00478">
    <property type="entry name" value="IMPDH"/>
    <property type="match status" value="1"/>
</dbReference>
<feature type="binding site" evidence="12">
    <location>
        <position position="460"/>
    </location>
    <ligand>
        <name>IMP</name>
        <dbReference type="ChEBI" id="CHEBI:58053"/>
    </ligand>
</feature>
<evidence type="ECO:0000313" key="21">
    <source>
        <dbReference type="EMBL" id="CAE0792194.1"/>
    </source>
</evidence>
<feature type="binding site" description="in other chain" evidence="12 15">
    <location>
        <position position="344"/>
    </location>
    <ligand>
        <name>K(+)</name>
        <dbReference type="ChEBI" id="CHEBI:29103"/>
        <note>ligand shared between two tetrameric partners</note>
    </ligand>
</feature>
<feature type="active site" description="Thioimidate intermediate" evidence="12 13">
    <location>
        <position position="349"/>
    </location>
</feature>
<evidence type="ECO:0000256" key="8">
    <source>
        <dbReference type="ARBA" id="ARBA00023027"/>
    </source>
</evidence>
<dbReference type="GO" id="GO:0005737">
    <property type="term" value="C:cytoplasm"/>
    <property type="evidence" value="ECO:0007669"/>
    <property type="project" value="UniProtKB-SubCell"/>
</dbReference>
<feature type="domain" description="CBS" evidence="20">
    <location>
        <begin position="132"/>
        <end position="193"/>
    </location>
</feature>
<evidence type="ECO:0000256" key="14">
    <source>
        <dbReference type="PIRSR" id="PIRSR000130-3"/>
    </source>
</evidence>
<dbReference type="GO" id="GO:0006183">
    <property type="term" value="P:GTP biosynthetic process"/>
    <property type="evidence" value="ECO:0007669"/>
    <property type="project" value="TreeGrafter"/>
</dbReference>
<dbReference type="GO" id="GO:0006177">
    <property type="term" value="P:GMP biosynthetic process"/>
    <property type="evidence" value="ECO:0007669"/>
    <property type="project" value="UniProtKB-UniRule"/>
</dbReference>
<dbReference type="PANTHER" id="PTHR11911:SF111">
    <property type="entry name" value="INOSINE-5'-MONOPHOSPHATE DEHYDROGENASE"/>
    <property type="match status" value="1"/>
</dbReference>
<keyword evidence="3 12" id="KW-0479">Metal-binding</keyword>
<evidence type="ECO:0000256" key="7">
    <source>
        <dbReference type="ARBA" id="ARBA00023002"/>
    </source>
</evidence>
<feature type="domain" description="CBS" evidence="20">
    <location>
        <begin position="197"/>
        <end position="255"/>
    </location>
</feature>
<dbReference type="InterPro" id="IPR000644">
    <property type="entry name" value="CBS_dom"/>
</dbReference>
<dbReference type="PROSITE" id="PS51371">
    <property type="entry name" value="CBS"/>
    <property type="match status" value="2"/>
</dbReference>
<keyword evidence="5 12" id="KW-0658">Purine biosynthesis</keyword>
<dbReference type="PROSITE" id="PS00487">
    <property type="entry name" value="IMP_DH_GMP_RED"/>
    <property type="match status" value="1"/>
</dbReference>
<feature type="binding site" evidence="12">
    <location>
        <begin position="382"/>
        <end position="384"/>
    </location>
    <ligand>
        <name>IMP</name>
        <dbReference type="ChEBI" id="CHEBI:58053"/>
    </ligand>
</feature>
<comment type="function">
    <text evidence="11 12">Catalyzes the conversion of inosine 5'-phosphate (IMP) to xanthosine 5'-phosphate (XMP), the first committed and rate-limiting step in the de novo synthesis of guanine nucleotides, and therefore plays an important role in the regulation of cell growth.</text>
</comment>
<dbReference type="InterPro" id="IPR001093">
    <property type="entry name" value="IMP_DH_GMPRt"/>
</dbReference>
<accession>A0A7S4CB60</accession>
<comment type="caution">
    <text evidence="12">Lacks conserved residue(s) required for the propagation of feature annotation.</text>
</comment>
<comment type="pathway">
    <text evidence="12 18">Purine metabolism; XMP biosynthesis via de novo pathway; XMP from IMP: step 1/1.</text>
</comment>
<dbReference type="InterPro" id="IPR015875">
    <property type="entry name" value="IMP_DH/GMP_Rdtase_CS"/>
</dbReference>
<dbReference type="PIRSF" id="PIRSF000130">
    <property type="entry name" value="IMPDH"/>
    <property type="match status" value="1"/>
</dbReference>
<gene>
    <name evidence="21" type="ORF">EGYM00163_LOCUS3310</name>
</gene>
<evidence type="ECO:0000256" key="10">
    <source>
        <dbReference type="ARBA" id="ARBA00048028"/>
    </source>
</evidence>
<keyword evidence="4 12" id="KW-0332">GMP biosynthesis</keyword>
<dbReference type="PANTHER" id="PTHR11911">
    <property type="entry name" value="INOSINE-5-MONOPHOSPHATE DEHYDROGENASE RELATED"/>
    <property type="match status" value="1"/>
</dbReference>
<name>A0A7S4CB60_9EUGL</name>
<evidence type="ECO:0000256" key="2">
    <source>
        <dbReference type="ARBA" id="ARBA00005502"/>
    </source>
</evidence>
<evidence type="ECO:0000259" key="20">
    <source>
        <dbReference type="PROSITE" id="PS51371"/>
    </source>
</evidence>
<comment type="activity regulation">
    <text evidence="12">Mycophenolic acid (MPA) is a non-competitive inhibitor that prevents formation of the closed enzyme conformation by binding to the same site as the amobile flap. In contrast, mizoribine monophosphate (MZP) is a competitive inhibitor that induces the closed conformation. MPA is a potent inhibitor of mammalian IMPDHs but a poor inhibitor of the bacterial enzymes. MZP is a more potent inhibitor of bacterial IMPDH.</text>
</comment>
<dbReference type="Gene3D" id="3.20.20.70">
    <property type="entry name" value="Aldolase class I"/>
    <property type="match status" value="1"/>
</dbReference>
<feature type="binding site" evidence="12 14">
    <location>
        <begin position="292"/>
        <end position="294"/>
    </location>
    <ligand>
        <name>NAD(+)</name>
        <dbReference type="ChEBI" id="CHEBI:57540"/>
    </ligand>
</feature>
<feature type="binding site" evidence="12">
    <location>
        <begin position="405"/>
        <end position="406"/>
    </location>
    <ligand>
        <name>IMP</name>
        <dbReference type="ChEBI" id="CHEBI:58053"/>
    </ligand>
</feature>
<dbReference type="EMBL" id="HBJA01010547">
    <property type="protein sequence ID" value="CAE0792194.1"/>
    <property type="molecule type" value="Transcribed_RNA"/>
</dbReference>
<dbReference type="CDD" id="cd00381">
    <property type="entry name" value="IMPDH"/>
    <property type="match status" value="1"/>
</dbReference>
<dbReference type="InterPro" id="IPR005990">
    <property type="entry name" value="IMP_DH"/>
</dbReference>
<feature type="binding site" evidence="12">
    <location>
        <position position="347"/>
    </location>
    <ligand>
        <name>IMP</name>
        <dbReference type="ChEBI" id="CHEBI:58053"/>
    </ligand>
</feature>
<feature type="compositionally biased region" description="Basic and acidic residues" evidence="19">
    <location>
        <begin position="8"/>
        <end position="17"/>
    </location>
</feature>
<comment type="subcellular location">
    <subcellularLocation>
        <location evidence="12">Cytoplasm</location>
    </subcellularLocation>
</comment>
<dbReference type="InterPro" id="IPR013785">
    <property type="entry name" value="Aldolase_TIM"/>
</dbReference>
<dbReference type="SMART" id="SM01240">
    <property type="entry name" value="IMPDH"/>
    <property type="match status" value="1"/>
</dbReference>
<evidence type="ECO:0000256" key="9">
    <source>
        <dbReference type="ARBA" id="ARBA00023122"/>
    </source>
</evidence>
<feature type="binding site" evidence="12 14">
    <location>
        <begin position="342"/>
        <end position="344"/>
    </location>
    <ligand>
        <name>NAD(+)</name>
        <dbReference type="ChEBI" id="CHEBI:57540"/>
    </ligand>
</feature>
<feature type="region of interest" description="Disordered" evidence="19">
    <location>
        <begin position="1"/>
        <end position="36"/>
    </location>
</feature>
<evidence type="ECO:0000256" key="11">
    <source>
        <dbReference type="ARBA" id="ARBA00056556"/>
    </source>
</evidence>
<evidence type="ECO:0000256" key="13">
    <source>
        <dbReference type="PIRSR" id="PIRSR000130-1"/>
    </source>
</evidence>
<dbReference type="FunFam" id="3.20.20.70:FF:000086">
    <property type="entry name" value="IMP dehydrogenase, putative"/>
    <property type="match status" value="1"/>
</dbReference>
<keyword evidence="8 12" id="KW-0520">NAD</keyword>
<organism evidence="21">
    <name type="scientific">Eutreptiella gymnastica</name>
    <dbReference type="NCBI Taxonomy" id="73025"/>
    <lineage>
        <taxon>Eukaryota</taxon>
        <taxon>Discoba</taxon>
        <taxon>Euglenozoa</taxon>
        <taxon>Euglenida</taxon>
        <taxon>Spirocuta</taxon>
        <taxon>Euglenophyceae</taxon>
        <taxon>Eutreptiales</taxon>
        <taxon>Eutreptiaceae</taxon>
        <taxon>Eutreptiella</taxon>
    </lineage>
</organism>
<feature type="binding site" evidence="12">
    <location>
        <begin position="430"/>
        <end position="434"/>
    </location>
    <ligand>
        <name>IMP</name>
        <dbReference type="ChEBI" id="CHEBI:58053"/>
    </ligand>
</feature>
<proteinExistence type="inferred from homology"/>
<dbReference type="GO" id="GO:0003938">
    <property type="term" value="F:IMP dehydrogenase activity"/>
    <property type="evidence" value="ECO:0007669"/>
    <property type="project" value="UniProtKB-UniRule"/>
</dbReference>
<protein>
    <recommendedName>
        <fullName evidence="12 18">Inosine-5'-monophosphate dehydrogenase</fullName>
        <shortName evidence="12">IMP dehydrogenase</shortName>
        <shortName evidence="12">IMPD</shortName>
        <shortName evidence="12">IMPDH</shortName>
        <ecNumber evidence="12 18">1.1.1.205</ecNumber>
    </recommendedName>
</protein>
<dbReference type="HAMAP" id="MF_01964">
    <property type="entry name" value="IMPDH"/>
    <property type="match status" value="1"/>
</dbReference>
<feature type="active site" description="Proton acceptor" evidence="12 13">
    <location>
        <position position="448"/>
    </location>
</feature>
<dbReference type="CDD" id="cd04601">
    <property type="entry name" value="CBS_pair_IMPDH"/>
    <property type="match status" value="1"/>
</dbReference>
<dbReference type="UniPathway" id="UPA00601">
    <property type="reaction ID" value="UER00295"/>
</dbReference>
<evidence type="ECO:0000256" key="6">
    <source>
        <dbReference type="ARBA" id="ARBA00022958"/>
    </source>
</evidence>
<evidence type="ECO:0000256" key="16">
    <source>
        <dbReference type="PROSITE-ProRule" id="PRU00703"/>
    </source>
</evidence>
<dbReference type="GO" id="GO:0000166">
    <property type="term" value="F:nucleotide binding"/>
    <property type="evidence" value="ECO:0007669"/>
    <property type="project" value="UniProtKB-UniRule"/>
</dbReference>
<dbReference type="GO" id="GO:0046872">
    <property type="term" value="F:metal ion binding"/>
    <property type="evidence" value="ECO:0007669"/>
    <property type="project" value="UniProtKB-UniRule"/>
</dbReference>
<evidence type="ECO:0000256" key="5">
    <source>
        <dbReference type="ARBA" id="ARBA00022755"/>
    </source>
</evidence>
<dbReference type="SMART" id="SM00116">
    <property type="entry name" value="CBS"/>
    <property type="match status" value="2"/>
</dbReference>
<evidence type="ECO:0000256" key="4">
    <source>
        <dbReference type="ARBA" id="ARBA00022749"/>
    </source>
</evidence>
<reference evidence="21" key="1">
    <citation type="submission" date="2021-01" db="EMBL/GenBank/DDBJ databases">
        <authorList>
            <person name="Corre E."/>
            <person name="Pelletier E."/>
            <person name="Niang G."/>
            <person name="Scheremetjew M."/>
            <person name="Finn R."/>
            <person name="Kale V."/>
            <person name="Holt S."/>
            <person name="Cochrane G."/>
            <person name="Meng A."/>
            <person name="Brown T."/>
            <person name="Cohen L."/>
        </authorList>
    </citation>
    <scope>NUCLEOTIDE SEQUENCE</scope>
    <source>
        <strain evidence="21">CCMP1594</strain>
    </source>
</reference>
<keyword evidence="6 12" id="KW-0630">Potassium</keyword>
<dbReference type="SUPFAM" id="SSF51412">
    <property type="entry name" value="Inosine monophosphate dehydrogenase (IMPDH)"/>
    <property type="match status" value="2"/>
</dbReference>
<dbReference type="AlphaFoldDB" id="A0A7S4CB60"/>
<evidence type="ECO:0000256" key="17">
    <source>
        <dbReference type="RuleBase" id="RU003927"/>
    </source>
</evidence>
<sequence>MAPKKKQKTESHDDSHKQNNVKSTPKKLPKWTPDGKSASELVEDGSGFTYNDILLLPGYIDFPADKVSLESKFTKKIKLRTPFISSPMDTVTESEMAINMALLGGIGIIHNNNTISEQVELVRKVKSFRHGFIGDPLVMSVENTVAEVLECKRTKGFCGFPVTDTGKLGGQLLGIVTARDVDLLPEAQRGRKVTAVMTPKEKLIVGKEGVTLKEAQDLLKASKKGKLPIVNSSFQLVALISKSDLKKEQNFPLATLDRNNQLLCGAACSTHPDDRERCQALAHAGVDVVVIDSSQGFSSYQIEMIKWIKDKLPQIEVVAGNVVTQEQAHALINAGCDGLRIGMGSGSICITQEVCAVGRPQGTAVYRVSSYAAECGVPTIADGGISNVGHIMKACALGAQCIMMGSMLAGTAESPGEYFYNEEGQRLKKYRGMGSIGAMKKSTESSKRYFSEKATIKVAQGVEGSVADKGSIQTFVPYLLKGIQHGCQDAGCESLDKLREKGLDGMLRFERRSGSAQAEGGVHGLLSYEKRLFWKPGSN</sequence>
<comment type="cofactor">
    <cofactor evidence="1 12">
        <name>K(+)</name>
        <dbReference type="ChEBI" id="CHEBI:29103"/>
    </cofactor>
</comment>
<evidence type="ECO:0000256" key="19">
    <source>
        <dbReference type="SAM" id="MobiDB-lite"/>
    </source>
</evidence>
<evidence type="ECO:0000256" key="12">
    <source>
        <dbReference type="HAMAP-Rule" id="MF_03156"/>
    </source>
</evidence>
<evidence type="ECO:0000256" key="1">
    <source>
        <dbReference type="ARBA" id="ARBA00001958"/>
    </source>
</evidence>
<dbReference type="EC" id="1.1.1.205" evidence="12 18"/>
<evidence type="ECO:0000256" key="15">
    <source>
        <dbReference type="PIRSR" id="PIRSR000130-4"/>
    </source>
</evidence>
<feature type="binding site" description="in other chain" evidence="12 15">
    <location>
        <position position="349"/>
    </location>
    <ligand>
        <name>K(+)</name>
        <dbReference type="ChEBI" id="CHEBI:29103"/>
        <note>ligand shared between two tetrameric partners</note>
    </ligand>
</feature>
<dbReference type="NCBIfam" id="TIGR01302">
    <property type="entry name" value="IMP_dehydrog"/>
    <property type="match status" value="1"/>
</dbReference>
<comment type="catalytic activity">
    <reaction evidence="10 12 18">
        <text>IMP + NAD(+) + H2O = XMP + NADH + H(+)</text>
        <dbReference type="Rhea" id="RHEA:11708"/>
        <dbReference type="ChEBI" id="CHEBI:15377"/>
        <dbReference type="ChEBI" id="CHEBI:15378"/>
        <dbReference type="ChEBI" id="CHEBI:57464"/>
        <dbReference type="ChEBI" id="CHEBI:57540"/>
        <dbReference type="ChEBI" id="CHEBI:57945"/>
        <dbReference type="ChEBI" id="CHEBI:58053"/>
        <dbReference type="EC" id="1.1.1.205"/>
    </reaction>
</comment>
<evidence type="ECO:0000256" key="18">
    <source>
        <dbReference type="RuleBase" id="RU003928"/>
    </source>
</evidence>